<name>A0ABT2APY6_9BURK</name>
<evidence type="ECO:0000313" key="1">
    <source>
        <dbReference type="EMBL" id="MCS0598317.1"/>
    </source>
</evidence>
<proteinExistence type="predicted"/>
<reference evidence="1 2" key="1">
    <citation type="submission" date="2022-08" db="EMBL/GenBank/DDBJ databases">
        <title>Reclassification of Massilia species as members of the genera Telluria, Duganella, Pseudoduganella, Mokoshia gen. nov. and Zemynaea gen. nov. using orthogonal and non-orthogonal genome-based approaches.</title>
        <authorList>
            <person name="Bowman J.P."/>
        </authorList>
    </citation>
    <scope>NUCLEOTIDE SEQUENCE [LARGE SCALE GENOMIC DNA]</scope>
    <source>
        <strain evidence="1 2">JCM 31661</strain>
    </source>
</reference>
<dbReference type="Proteomes" id="UP001206572">
    <property type="component" value="Unassembled WGS sequence"/>
</dbReference>
<organism evidence="1 2">
    <name type="scientific">Massilia agri</name>
    <dbReference type="NCBI Taxonomy" id="1886785"/>
    <lineage>
        <taxon>Bacteria</taxon>
        <taxon>Pseudomonadati</taxon>
        <taxon>Pseudomonadota</taxon>
        <taxon>Betaproteobacteria</taxon>
        <taxon>Burkholderiales</taxon>
        <taxon>Oxalobacteraceae</taxon>
        <taxon>Telluria group</taxon>
        <taxon>Massilia</taxon>
    </lineage>
</organism>
<dbReference type="RefSeq" id="WP_258829329.1">
    <property type="nucleotide sequence ID" value="NZ_JANUHA010000014.1"/>
</dbReference>
<gene>
    <name evidence="1" type="ORF">NX780_18400</name>
</gene>
<keyword evidence="2" id="KW-1185">Reference proteome</keyword>
<comment type="caution">
    <text evidence="1">The sequence shown here is derived from an EMBL/GenBank/DDBJ whole genome shotgun (WGS) entry which is preliminary data.</text>
</comment>
<dbReference type="EMBL" id="JANUHA010000014">
    <property type="protein sequence ID" value="MCS0598317.1"/>
    <property type="molecule type" value="Genomic_DNA"/>
</dbReference>
<evidence type="ECO:0000313" key="2">
    <source>
        <dbReference type="Proteomes" id="UP001206572"/>
    </source>
</evidence>
<sequence length="430" mass="47266">MRLPGTRYQEHGWEQVRKLLGQCSLAALARDKHALLLEPDQESSLAAYVDGVSRVLYGCGPRGAALGNSYGDTVLELALSLVVELQARPGDWAGLCAAVAAEHARMGPFWNAPGGEALLRKKFNDLYAVLRDKVDSDNYQAACGRPCSPNRMYAYRMLDTAYGEVARLFFGWREHRAQVGAILGRTIEAEPIEARRLRSIADCRAEWILRWSESLEQFGGVPGPLHTRSKRFASLKTSLDKIAAMLREIGEYEALSANGERDWLQDANDAGAWLEDYWRVLDESEQGASPGPDQILEAQQDALDLACAGDGDEAQADMRAPMLDVVLAERVSLPPRYLEMAACAQEAGSWALRTMADDSLPVRLAVYLKLLGPFDDSYPAEWLDPATGELPTMGQLALLDGVSLPTLRKRRDAAIARLTARADAGMKEET</sequence>
<accession>A0ABT2APY6</accession>
<protein>
    <submittedName>
        <fullName evidence="1">Uncharacterized protein</fullName>
    </submittedName>
</protein>